<dbReference type="Proteomes" id="UP001634393">
    <property type="component" value="Unassembled WGS sequence"/>
</dbReference>
<dbReference type="EMBL" id="JBJXBP010000004">
    <property type="protein sequence ID" value="KAL3834088.1"/>
    <property type="molecule type" value="Genomic_DNA"/>
</dbReference>
<protein>
    <recommendedName>
        <fullName evidence="3">Secreted protein</fullName>
    </recommendedName>
</protein>
<keyword evidence="2" id="KW-1185">Reference proteome</keyword>
<evidence type="ECO:0000313" key="1">
    <source>
        <dbReference type="EMBL" id="KAL3834088.1"/>
    </source>
</evidence>
<reference evidence="1 2" key="1">
    <citation type="submission" date="2024-12" db="EMBL/GenBank/DDBJ databases">
        <title>The unique morphological basis and parallel evolutionary history of personate flowers in Penstemon.</title>
        <authorList>
            <person name="Depatie T.H."/>
            <person name="Wessinger C.A."/>
        </authorList>
    </citation>
    <scope>NUCLEOTIDE SEQUENCE [LARGE SCALE GENOMIC DNA]</scope>
    <source>
        <strain evidence="1">WTNN_2</strain>
        <tissue evidence="1">Leaf</tissue>
    </source>
</reference>
<proteinExistence type="predicted"/>
<accession>A0ABD3TCI7</accession>
<gene>
    <name evidence="1" type="ORF">ACJIZ3_008824</name>
</gene>
<dbReference type="AlphaFoldDB" id="A0ABD3TCI7"/>
<evidence type="ECO:0000313" key="2">
    <source>
        <dbReference type="Proteomes" id="UP001634393"/>
    </source>
</evidence>
<sequence>MVLRSRAWITFPRLNLRLLVGARCEHITTAHALASHFNWLCRSGSYVSMLLTEKKPFICAKFCSSISPLRKRSSVSSF</sequence>
<comment type="caution">
    <text evidence="1">The sequence shown here is derived from an EMBL/GenBank/DDBJ whole genome shotgun (WGS) entry which is preliminary data.</text>
</comment>
<organism evidence="1 2">
    <name type="scientific">Penstemon smallii</name>
    <dbReference type="NCBI Taxonomy" id="265156"/>
    <lineage>
        <taxon>Eukaryota</taxon>
        <taxon>Viridiplantae</taxon>
        <taxon>Streptophyta</taxon>
        <taxon>Embryophyta</taxon>
        <taxon>Tracheophyta</taxon>
        <taxon>Spermatophyta</taxon>
        <taxon>Magnoliopsida</taxon>
        <taxon>eudicotyledons</taxon>
        <taxon>Gunneridae</taxon>
        <taxon>Pentapetalae</taxon>
        <taxon>asterids</taxon>
        <taxon>lamiids</taxon>
        <taxon>Lamiales</taxon>
        <taxon>Plantaginaceae</taxon>
        <taxon>Cheloneae</taxon>
        <taxon>Penstemon</taxon>
    </lineage>
</organism>
<evidence type="ECO:0008006" key="3">
    <source>
        <dbReference type="Google" id="ProtNLM"/>
    </source>
</evidence>
<name>A0ABD3TCI7_9LAMI</name>